<proteinExistence type="predicted"/>
<organism evidence="1 2">
    <name type="scientific">Methylobacterium terrae</name>
    <dbReference type="NCBI Taxonomy" id="2202827"/>
    <lineage>
        <taxon>Bacteria</taxon>
        <taxon>Pseudomonadati</taxon>
        <taxon>Pseudomonadota</taxon>
        <taxon>Alphaproteobacteria</taxon>
        <taxon>Hyphomicrobiales</taxon>
        <taxon>Methylobacteriaceae</taxon>
        <taxon>Methylobacterium</taxon>
    </lineage>
</organism>
<evidence type="ECO:0000313" key="2">
    <source>
        <dbReference type="Proteomes" id="UP000245444"/>
    </source>
</evidence>
<keyword evidence="2" id="KW-1185">Reference proteome</keyword>
<name>A0A2U8WJZ4_9HYPH</name>
<reference evidence="1 2" key="1">
    <citation type="submission" date="2018-05" db="EMBL/GenBank/DDBJ databases">
        <title>Complete Genome Sequence of Methylobacterium sp. 17Sr1-28.</title>
        <authorList>
            <person name="Srinivasan S."/>
        </authorList>
    </citation>
    <scope>NUCLEOTIDE SEQUENCE [LARGE SCALE GENOMIC DNA]</scope>
    <source>
        <strain evidence="1 2">17Sr1-28</strain>
    </source>
</reference>
<dbReference type="EMBL" id="CP029553">
    <property type="protein sequence ID" value="AWN45720.1"/>
    <property type="molecule type" value="Genomic_DNA"/>
</dbReference>
<accession>A0A2U8WJZ4</accession>
<evidence type="ECO:0000313" key="1">
    <source>
        <dbReference type="EMBL" id="AWN45720.1"/>
    </source>
</evidence>
<dbReference type="Proteomes" id="UP000245444">
    <property type="component" value="Chromosome"/>
</dbReference>
<dbReference type="AlphaFoldDB" id="A0A2U8WJZ4"/>
<dbReference type="RefSeq" id="WP_109958080.1">
    <property type="nucleotide sequence ID" value="NZ_CP029553.1"/>
</dbReference>
<sequence>METQTTKPAVDLGNEPFMSADDLDAYSARVKAAKAMKELEGLDRAGKARDELVKQLAEPVALTPEKVHEITQMLLHRLRIAAEQGKKELLVMRFPNLMCTDKGRAINNSEPGWPATLTGRPRQAYEFWHARLHPAGYGLRALIVDWPDGMPGDVGLFLTWENTRH</sequence>
<dbReference type="KEGG" id="mtea:DK419_04785"/>
<protein>
    <submittedName>
        <fullName evidence="1">Uncharacterized protein</fullName>
    </submittedName>
</protein>
<gene>
    <name evidence="1" type="ORF">DK419_04785</name>
</gene>
<dbReference type="OrthoDB" id="7871683at2"/>